<dbReference type="RefSeq" id="WP_251683285.1">
    <property type="nucleotide sequence ID" value="NZ_JAMAWP010000007.1"/>
</dbReference>
<proteinExistence type="predicted"/>
<reference evidence="1 2" key="1">
    <citation type="submission" date="2022-10" db="EMBL/GenBank/DDBJ databases">
        <title>Draft genome assembly of moderately radiation resistant bacterium Metabacillus halosaccharovorans.</title>
        <authorList>
            <person name="Pal S."/>
            <person name="Gopinathan A."/>
        </authorList>
    </citation>
    <scope>NUCLEOTIDE SEQUENCE [LARGE SCALE GENOMIC DNA]</scope>
    <source>
        <strain evidence="1 2">VITHBRA001</strain>
    </source>
</reference>
<accession>A0ABT3DHV4</accession>
<name>A0ABT3DHV4_9BACI</name>
<evidence type="ECO:0000313" key="2">
    <source>
        <dbReference type="Proteomes" id="UP001526147"/>
    </source>
</evidence>
<evidence type="ECO:0008006" key="3">
    <source>
        <dbReference type="Google" id="ProtNLM"/>
    </source>
</evidence>
<evidence type="ECO:0000313" key="1">
    <source>
        <dbReference type="EMBL" id="MCV9886471.1"/>
    </source>
</evidence>
<gene>
    <name evidence="1" type="ORF">OIH86_12565</name>
</gene>
<keyword evidence="2" id="KW-1185">Reference proteome</keyword>
<protein>
    <recommendedName>
        <fullName evidence="3">KTSC domain-containing protein</fullName>
    </recommendedName>
</protein>
<dbReference type="Proteomes" id="UP001526147">
    <property type="component" value="Unassembled WGS sequence"/>
</dbReference>
<organism evidence="1 2">
    <name type="scientific">Metabacillus halosaccharovorans</name>
    <dbReference type="NCBI Taxonomy" id="930124"/>
    <lineage>
        <taxon>Bacteria</taxon>
        <taxon>Bacillati</taxon>
        <taxon>Bacillota</taxon>
        <taxon>Bacilli</taxon>
        <taxon>Bacillales</taxon>
        <taxon>Bacillaceae</taxon>
        <taxon>Metabacillus</taxon>
    </lineage>
</organism>
<dbReference type="EMBL" id="JAOYEY010000038">
    <property type="protein sequence ID" value="MCV9886471.1"/>
    <property type="molecule type" value="Genomic_DNA"/>
</dbReference>
<sequence>MTIKVIALKQHLSQTKVYYLNLAEPKNQQLYMMILEKGELLTLTSYNTRKDQYEEVTSLFPKSFLQNLSEHIYFQINSKSYNDEADPHRKSIL</sequence>
<comment type="caution">
    <text evidence="1">The sequence shown here is derived from an EMBL/GenBank/DDBJ whole genome shotgun (WGS) entry which is preliminary data.</text>
</comment>